<evidence type="ECO:0000256" key="2">
    <source>
        <dbReference type="ARBA" id="ARBA00022741"/>
    </source>
</evidence>
<dbReference type="InParanoid" id="A0EF51"/>
<dbReference type="HOGENOM" id="CLU_351783_0_0_1"/>
<dbReference type="InterPro" id="IPR027417">
    <property type="entry name" value="P-loop_NTPase"/>
</dbReference>
<keyword evidence="3 6" id="KW-0067">ATP-binding</keyword>
<keyword evidence="12" id="KW-1185">Reference proteome</keyword>
<feature type="domain" description="Kinesin motor" evidence="10">
    <location>
        <begin position="21"/>
        <end position="368"/>
    </location>
</feature>
<dbReference type="InterPro" id="IPR036961">
    <property type="entry name" value="Kinesin_motor_dom_sf"/>
</dbReference>
<dbReference type="SMART" id="SM00129">
    <property type="entry name" value="KISc"/>
    <property type="match status" value="1"/>
</dbReference>
<organism evidence="11 12">
    <name type="scientific">Paramecium tetraurelia</name>
    <dbReference type="NCBI Taxonomy" id="5888"/>
    <lineage>
        <taxon>Eukaryota</taxon>
        <taxon>Sar</taxon>
        <taxon>Alveolata</taxon>
        <taxon>Ciliophora</taxon>
        <taxon>Intramacronucleata</taxon>
        <taxon>Oligohymenophorea</taxon>
        <taxon>Peniculida</taxon>
        <taxon>Parameciidae</taxon>
        <taxon>Paramecium</taxon>
    </lineage>
</organism>
<feature type="region of interest" description="Disordered" evidence="9">
    <location>
        <begin position="590"/>
        <end position="615"/>
    </location>
</feature>
<dbReference type="PROSITE" id="PS50067">
    <property type="entry name" value="KINESIN_MOTOR_2"/>
    <property type="match status" value="1"/>
</dbReference>
<dbReference type="STRING" id="5888.A0EF51"/>
<proteinExistence type="inferred from homology"/>
<dbReference type="InterPro" id="IPR027640">
    <property type="entry name" value="Kinesin-like_fam"/>
</dbReference>
<dbReference type="OrthoDB" id="3176171at2759"/>
<evidence type="ECO:0000256" key="4">
    <source>
        <dbReference type="ARBA" id="ARBA00023054"/>
    </source>
</evidence>
<dbReference type="PROSITE" id="PS00411">
    <property type="entry name" value="KINESIN_MOTOR_1"/>
    <property type="match status" value="1"/>
</dbReference>
<dbReference type="RefSeq" id="XP_001461315.1">
    <property type="nucleotide sequence ID" value="XM_001461278.1"/>
</dbReference>
<keyword evidence="5 6" id="KW-0505">Motor protein</keyword>
<dbReference type="InterPro" id="IPR001752">
    <property type="entry name" value="Kinesin_motor_dom"/>
</dbReference>
<evidence type="ECO:0000256" key="5">
    <source>
        <dbReference type="ARBA" id="ARBA00023175"/>
    </source>
</evidence>
<dbReference type="AlphaFoldDB" id="A0EF51"/>
<dbReference type="InterPro" id="IPR019821">
    <property type="entry name" value="Kinesin_motor_CS"/>
</dbReference>
<dbReference type="Pfam" id="PF00225">
    <property type="entry name" value="Kinesin"/>
    <property type="match status" value="1"/>
</dbReference>
<dbReference type="GO" id="GO:0005524">
    <property type="term" value="F:ATP binding"/>
    <property type="evidence" value="ECO:0007669"/>
    <property type="project" value="UniProtKB-UniRule"/>
</dbReference>
<keyword evidence="2 6" id="KW-0547">Nucleotide-binding</keyword>
<accession>A0EF51</accession>
<name>A0EF51_PARTE</name>
<dbReference type="SUPFAM" id="SSF52540">
    <property type="entry name" value="P-loop containing nucleoside triphosphate hydrolases"/>
    <property type="match status" value="1"/>
</dbReference>
<dbReference type="GeneID" id="5047120"/>
<dbReference type="GO" id="GO:0005874">
    <property type="term" value="C:microtubule"/>
    <property type="evidence" value="ECO:0000318"/>
    <property type="project" value="GO_Central"/>
</dbReference>
<evidence type="ECO:0000313" key="11">
    <source>
        <dbReference type="EMBL" id="CAK93942.1"/>
    </source>
</evidence>
<dbReference type="FunFam" id="3.40.850.10:FF:000096">
    <property type="entry name" value="Kinesin-like protein"/>
    <property type="match status" value="1"/>
</dbReference>
<feature type="compositionally biased region" description="Polar residues" evidence="9">
    <location>
        <begin position="651"/>
        <end position="667"/>
    </location>
</feature>
<evidence type="ECO:0000256" key="9">
    <source>
        <dbReference type="SAM" id="MobiDB-lite"/>
    </source>
</evidence>
<keyword evidence="4 8" id="KW-0175">Coiled coil</keyword>
<dbReference type="GO" id="GO:0016887">
    <property type="term" value="F:ATP hydrolysis activity"/>
    <property type="evidence" value="ECO:0000318"/>
    <property type="project" value="GO_Central"/>
</dbReference>
<evidence type="ECO:0000256" key="7">
    <source>
        <dbReference type="RuleBase" id="RU000394"/>
    </source>
</evidence>
<dbReference type="PANTHER" id="PTHR47968">
    <property type="entry name" value="CENTROMERE PROTEIN E"/>
    <property type="match status" value="1"/>
</dbReference>
<reference evidence="11 12" key="1">
    <citation type="journal article" date="2006" name="Nature">
        <title>Global trends of whole-genome duplications revealed by the ciliate Paramecium tetraurelia.</title>
        <authorList>
            <consortium name="Genoscope"/>
            <person name="Aury J.-M."/>
            <person name="Jaillon O."/>
            <person name="Duret L."/>
            <person name="Noel B."/>
            <person name="Jubin C."/>
            <person name="Porcel B.M."/>
            <person name="Segurens B."/>
            <person name="Daubin V."/>
            <person name="Anthouard V."/>
            <person name="Aiach N."/>
            <person name="Arnaiz O."/>
            <person name="Billaut A."/>
            <person name="Beisson J."/>
            <person name="Blanc I."/>
            <person name="Bouhouche K."/>
            <person name="Camara F."/>
            <person name="Duharcourt S."/>
            <person name="Guigo R."/>
            <person name="Gogendeau D."/>
            <person name="Katinka M."/>
            <person name="Keller A.-M."/>
            <person name="Kissmehl R."/>
            <person name="Klotz C."/>
            <person name="Koll F."/>
            <person name="Le Moue A."/>
            <person name="Lepere C."/>
            <person name="Malinsky S."/>
            <person name="Nowacki M."/>
            <person name="Nowak J.K."/>
            <person name="Plattner H."/>
            <person name="Poulain J."/>
            <person name="Ruiz F."/>
            <person name="Serrano V."/>
            <person name="Zagulski M."/>
            <person name="Dessen P."/>
            <person name="Betermier M."/>
            <person name="Weissenbach J."/>
            <person name="Scarpelli C."/>
            <person name="Schachter V."/>
            <person name="Sperling L."/>
            <person name="Meyer E."/>
            <person name="Cohen J."/>
            <person name="Wincker P."/>
        </authorList>
    </citation>
    <scope>NUCLEOTIDE SEQUENCE [LARGE SCALE GENOMIC DNA]</scope>
    <source>
        <strain evidence="11 12">Stock d4-2</strain>
    </source>
</reference>
<sequence length="812" mass="94002">MNQFEMETKKFIDELKNGVSNILVAIRVRPLSQKERSLSEFETIRILDNKMIVLMDPEQERDEDLLRKNRLKETNFAFDFVFDQWATQEMIYQNTTEFLLEGVLEGYNTTVFCYGATGSGKTFTQIESKIISMIGNQQEVGLMPRALQQLFNFSIQDRFKNTQFKVCYVEIYNENIKDLLTSEDKNLEIREDKNNGIQIAGVTEVEVKTVSEVLALLKVGNKNRSKEATDANKESSRSHAILQLQVESKDRAGGLQESVIQSKFSLVDLAGSERAANTNNKGQRMIEGANINKSLLVLGNCIQSLSEANEKGIKNPFIPFRNSKLTRLLKDSLGGNCRTVMISNVTSAVSCFEETYNTLVYANRAKNIKTVASRNVLMAQNHISNYAQLIQNLRQENEELKQLIQQQQHNQSTHQLKLPLIHQKNHPVPQISLKQQAKQLESIINQNVEDITETKNKIYEMEEQLNHFQQNIGFLQFQKGRTQDKFEQMRLQERMDNAKTQKTIIKRSQEDLEEQLLEYEMQKVDIQKQIQQIQDSNYKNYLNGIMKQGDFKIETVEIKIQEKKRRYQEQIQDEQVKQLKTQINKQQVKIAQSAKQKSNGSKKVPSLPGVDSPYYSLKGGQTYSISRQNMLQNRYQKNKSHLKLPPVQINSINKSPINQYPSPNKNNDPTKYRLEQKYSSRLNRPPSFHPPSSQSKSAKGKYMNRSLDIESVNESVNKNSVDVQNDISLRKLHRLRQEYQQQRFEKAMNNKSNQKSMPSFGNKILLPGMVHKSPYVRNFQNNIEPIELKKERLKMWNINQKGQAGDKFQLYN</sequence>
<feature type="compositionally biased region" description="Basic and acidic residues" evidence="9">
    <location>
        <begin position="668"/>
        <end position="678"/>
    </location>
</feature>
<feature type="binding site" evidence="6">
    <location>
        <begin position="115"/>
        <end position="122"/>
    </location>
    <ligand>
        <name>ATP</name>
        <dbReference type="ChEBI" id="CHEBI:30616"/>
    </ligand>
</feature>
<dbReference type="PRINTS" id="PR00380">
    <property type="entry name" value="KINESINHEAVY"/>
</dbReference>
<feature type="compositionally biased region" description="Polar residues" evidence="9">
    <location>
        <begin position="590"/>
        <end position="601"/>
    </location>
</feature>
<dbReference type="PANTHER" id="PTHR47968:SF13">
    <property type="entry name" value="KINESIN-LIKE PROTEIN KIF19 ISOFORM X1"/>
    <property type="match status" value="1"/>
</dbReference>
<evidence type="ECO:0000256" key="3">
    <source>
        <dbReference type="ARBA" id="ARBA00022840"/>
    </source>
</evidence>
<evidence type="ECO:0000259" key="10">
    <source>
        <dbReference type="PROSITE" id="PS50067"/>
    </source>
</evidence>
<evidence type="ECO:0000256" key="8">
    <source>
        <dbReference type="SAM" id="Coils"/>
    </source>
</evidence>
<dbReference type="GO" id="GO:0008017">
    <property type="term" value="F:microtubule binding"/>
    <property type="evidence" value="ECO:0000318"/>
    <property type="project" value="GO_Central"/>
</dbReference>
<dbReference type="GO" id="GO:0003777">
    <property type="term" value="F:microtubule motor activity"/>
    <property type="evidence" value="ECO:0000318"/>
    <property type="project" value="GO_Central"/>
</dbReference>
<dbReference type="GO" id="GO:0007018">
    <property type="term" value="P:microtubule-based movement"/>
    <property type="evidence" value="ECO:0000318"/>
    <property type="project" value="GO_Central"/>
</dbReference>
<dbReference type="Proteomes" id="UP000000600">
    <property type="component" value="Unassembled WGS sequence"/>
</dbReference>
<dbReference type="GO" id="GO:0005871">
    <property type="term" value="C:kinesin complex"/>
    <property type="evidence" value="ECO:0000318"/>
    <property type="project" value="GO_Central"/>
</dbReference>
<protein>
    <recommendedName>
        <fullName evidence="7">Kinesin-like protein</fullName>
    </recommendedName>
</protein>
<dbReference type="GO" id="GO:0005737">
    <property type="term" value="C:cytoplasm"/>
    <property type="evidence" value="ECO:0000318"/>
    <property type="project" value="GO_Central"/>
</dbReference>
<gene>
    <name evidence="11" type="ORF">GSPATT00026265001</name>
</gene>
<dbReference type="Gene3D" id="3.40.850.10">
    <property type="entry name" value="Kinesin motor domain"/>
    <property type="match status" value="1"/>
</dbReference>
<dbReference type="KEGG" id="ptm:GSPATT00026265001"/>
<keyword evidence="1 7" id="KW-0493">Microtubule</keyword>
<evidence type="ECO:0000256" key="1">
    <source>
        <dbReference type="ARBA" id="ARBA00022701"/>
    </source>
</evidence>
<feature type="coiled-coil region" evidence="8">
    <location>
        <begin position="379"/>
        <end position="410"/>
    </location>
</feature>
<dbReference type="eggNOG" id="KOG0242">
    <property type="taxonomic scope" value="Eukaryota"/>
</dbReference>
<evidence type="ECO:0000313" key="12">
    <source>
        <dbReference type="Proteomes" id="UP000000600"/>
    </source>
</evidence>
<feature type="region of interest" description="Disordered" evidence="9">
    <location>
        <begin position="651"/>
        <end position="702"/>
    </location>
</feature>
<evidence type="ECO:0000256" key="6">
    <source>
        <dbReference type="PROSITE-ProRule" id="PRU00283"/>
    </source>
</evidence>
<dbReference type="OMA" id="LLEYEMQ"/>
<comment type="similarity">
    <text evidence="6 7">Belongs to the TRAFAC class myosin-kinesin ATPase superfamily. Kinesin family.</text>
</comment>
<dbReference type="EMBL" id="CT868675">
    <property type="protein sequence ID" value="CAK93942.1"/>
    <property type="molecule type" value="Genomic_DNA"/>
</dbReference>